<comment type="similarity">
    <text evidence="1">Belongs to the LysR transcriptional regulatory family.</text>
</comment>
<keyword evidence="2" id="KW-0805">Transcription regulation</keyword>
<dbReference type="InterPro" id="IPR005119">
    <property type="entry name" value="LysR_subst-bd"/>
</dbReference>
<dbReference type="InterPro" id="IPR000847">
    <property type="entry name" value="LysR_HTH_N"/>
</dbReference>
<dbReference type="InterPro" id="IPR050950">
    <property type="entry name" value="HTH-type_LysR_regulators"/>
</dbReference>
<dbReference type="CDD" id="cd08438">
    <property type="entry name" value="PBP2_CidR"/>
    <property type="match status" value="1"/>
</dbReference>
<comment type="caution">
    <text evidence="6">The sequence shown here is derived from an EMBL/GenBank/DDBJ whole genome shotgun (WGS) entry which is preliminary data.</text>
</comment>
<evidence type="ECO:0000313" key="7">
    <source>
        <dbReference type="Proteomes" id="UP000482487"/>
    </source>
</evidence>
<accession>A0A7C9MN98</accession>
<dbReference type="Gene3D" id="1.10.10.10">
    <property type="entry name" value="Winged helix-like DNA-binding domain superfamily/Winged helix DNA-binding domain"/>
    <property type="match status" value="1"/>
</dbReference>
<dbReference type="PANTHER" id="PTHR30419:SF8">
    <property type="entry name" value="NITROGEN ASSIMILATION TRANSCRIPTIONAL ACTIVATOR-RELATED"/>
    <property type="match status" value="1"/>
</dbReference>
<dbReference type="GO" id="GO:0003677">
    <property type="term" value="F:DNA binding"/>
    <property type="evidence" value="ECO:0007669"/>
    <property type="project" value="UniProtKB-KW"/>
</dbReference>
<dbReference type="Pfam" id="PF03466">
    <property type="entry name" value="LysR_substrate"/>
    <property type="match status" value="1"/>
</dbReference>
<dbReference type="Pfam" id="PF00126">
    <property type="entry name" value="HTH_1"/>
    <property type="match status" value="1"/>
</dbReference>
<dbReference type="SUPFAM" id="SSF46785">
    <property type="entry name" value="Winged helix' DNA-binding domain"/>
    <property type="match status" value="1"/>
</dbReference>
<protein>
    <submittedName>
        <fullName evidence="6">LysR family transcriptional regulator</fullName>
    </submittedName>
</protein>
<evidence type="ECO:0000256" key="2">
    <source>
        <dbReference type="ARBA" id="ARBA00023015"/>
    </source>
</evidence>
<proteinExistence type="inferred from homology"/>
<name>A0A7C9MN98_9BACT</name>
<dbReference type="PRINTS" id="PR00039">
    <property type="entry name" value="HTHLYSR"/>
</dbReference>
<dbReference type="RefSeq" id="WP_160959236.1">
    <property type="nucleotide sequence ID" value="NZ_WVUD01000005.1"/>
</dbReference>
<dbReference type="Proteomes" id="UP000482487">
    <property type="component" value="Unassembled WGS sequence"/>
</dbReference>
<dbReference type="SUPFAM" id="SSF53850">
    <property type="entry name" value="Periplasmic binding protein-like II"/>
    <property type="match status" value="1"/>
</dbReference>
<dbReference type="GO" id="GO:0003700">
    <property type="term" value="F:DNA-binding transcription factor activity"/>
    <property type="evidence" value="ECO:0007669"/>
    <property type="project" value="InterPro"/>
</dbReference>
<sequence>MELRNLKAFVAVVRLGGFSKAARALFSTQSTVSKAVSQLEEEFGQALLERLSTGARPTVAGELVYTRAVAMLAEGDHLLAELSDLRGLLAGRLRLGLPIFGSARLFAPLFAEYRSRYPGVEIELMEQGSARLEEALVAGEVELAVSLLPIAEAFSWQPVRDDPMVAVLAADHPLRDRQSLRLAELAHDPFILFEQGFALNPRIEHACALRGFTPRAAARSGQVDFIIALVAAGLGVALLPRILTEGRNLAPLGVVLLDETDLRWRAALLWRKGARLSPAARAWLGLAREKLPQGVVEE</sequence>
<feature type="domain" description="HTH lysR-type" evidence="5">
    <location>
        <begin position="1"/>
        <end position="58"/>
    </location>
</feature>
<keyword evidence="3" id="KW-0238">DNA-binding</keyword>
<evidence type="ECO:0000259" key="5">
    <source>
        <dbReference type="PROSITE" id="PS50931"/>
    </source>
</evidence>
<dbReference type="OrthoDB" id="5317428at2"/>
<organism evidence="6 7">
    <name type="scientific">Solidesulfovibrio aerotolerans</name>
    <dbReference type="NCBI Taxonomy" id="295255"/>
    <lineage>
        <taxon>Bacteria</taxon>
        <taxon>Pseudomonadati</taxon>
        <taxon>Thermodesulfobacteriota</taxon>
        <taxon>Desulfovibrionia</taxon>
        <taxon>Desulfovibrionales</taxon>
        <taxon>Desulfovibrionaceae</taxon>
        <taxon>Solidesulfovibrio</taxon>
    </lineage>
</organism>
<dbReference type="PROSITE" id="PS50931">
    <property type="entry name" value="HTH_LYSR"/>
    <property type="match status" value="1"/>
</dbReference>
<dbReference type="EMBL" id="WVUD01000005">
    <property type="protein sequence ID" value="MYL82512.1"/>
    <property type="molecule type" value="Genomic_DNA"/>
</dbReference>
<evidence type="ECO:0000256" key="3">
    <source>
        <dbReference type="ARBA" id="ARBA00023125"/>
    </source>
</evidence>
<gene>
    <name evidence="6" type="ORF">GTA51_05090</name>
</gene>
<evidence type="ECO:0000256" key="1">
    <source>
        <dbReference type="ARBA" id="ARBA00009437"/>
    </source>
</evidence>
<dbReference type="InterPro" id="IPR036390">
    <property type="entry name" value="WH_DNA-bd_sf"/>
</dbReference>
<dbReference type="InterPro" id="IPR036388">
    <property type="entry name" value="WH-like_DNA-bd_sf"/>
</dbReference>
<reference evidence="6 7" key="1">
    <citation type="submission" date="2020-01" db="EMBL/GenBank/DDBJ databases">
        <title>Genome sequence of Desulfovibrio aerotolerans DSM 16695(T).</title>
        <authorList>
            <person name="Karnachuk O."/>
            <person name="Avakyan M."/>
            <person name="Mardanov A."/>
            <person name="Kadnikov V."/>
            <person name="Ravin N."/>
        </authorList>
    </citation>
    <scope>NUCLEOTIDE SEQUENCE [LARGE SCALE GENOMIC DNA]</scope>
    <source>
        <strain evidence="6 7">DSM 16695</strain>
    </source>
</reference>
<keyword evidence="4" id="KW-0804">Transcription</keyword>
<dbReference type="FunFam" id="1.10.10.10:FF:000001">
    <property type="entry name" value="LysR family transcriptional regulator"/>
    <property type="match status" value="1"/>
</dbReference>
<dbReference type="AlphaFoldDB" id="A0A7C9MN98"/>
<dbReference type="PANTHER" id="PTHR30419">
    <property type="entry name" value="HTH-TYPE TRANSCRIPTIONAL REGULATOR YBHD"/>
    <property type="match status" value="1"/>
</dbReference>
<dbReference type="GO" id="GO:0005829">
    <property type="term" value="C:cytosol"/>
    <property type="evidence" value="ECO:0007669"/>
    <property type="project" value="TreeGrafter"/>
</dbReference>
<evidence type="ECO:0000256" key="4">
    <source>
        <dbReference type="ARBA" id="ARBA00023163"/>
    </source>
</evidence>
<keyword evidence="7" id="KW-1185">Reference proteome</keyword>
<evidence type="ECO:0000313" key="6">
    <source>
        <dbReference type="EMBL" id="MYL82512.1"/>
    </source>
</evidence>
<dbReference type="Gene3D" id="3.40.190.290">
    <property type="match status" value="1"/>
</dbReference>